<dbReference type="GO" id="GO:0005737">
    <property type="term" value="C:cytoplasm"/>
    <property type="evidence" value="ECO:0007669"/>
    <property type="project" value="TreeGrafter"/>
</dbReference>
<protein>
    <submittedName>
        <fullName evidence="2">41014952-3011-4eab-a4ca-024b558f3c24</fullName>
    </submittedName>
</protein>
<dbReference type="InterPro" id="IPR036291">
    <property type="entry name" value="NAD(P)-bd_dom_sf"/>
</dbReference>
<organism evidence="2 3">
    <name type="scientific">Sclerotinia trifoliorum</name>
    <dbReference type="NCBI Taxonomy" id="28548"/>
    <lineage>
        <taxon>Eukaryota</taxon>
        <taxon>Fungi</taxon>
        <taxon>Dikarya</taxon>
        <taxon>Ascomycota</taxon>
        <taxon>Pezizomycotina</taxon>
        <taxon>Leotiomycetes</taxon>
        <taxon>Helotiales</taxon>
        <taxon>Sclerotiniaceae</taxon>
        <taxon>Sclerotinia</taxon>
    </lineage>
</organism>
<evidence type="ECO:0000313" key="3">
    <source>
        <dbReference type="Proteomes" id="UP000624404"/>
    </source>
</evidence>
<evidence type="ECO:0000256" key="1">
    <source>
        <dbReference type="ARBA" id="ARBA00006484"/>
    </source>
</evidence>
<dbReference type="SUPFAM" id="SSF51735">
    <property type="entry name" value="NAD(P)-binding Rossmann-fold domains"/>
    <property type="match status" value="1"/>
</dbReference>
<evidence type="ECO:0000313" key="2">
    <source>
        <dbReference type="EMBL" id="CAD6442046.1"/>
    </source>
</evidence>
<gene>
    <name evidence="2" type="ORF">SCLTRI_LOCUS1838</name>
</gene>
<dbReference type="InterPro" id="IPR002347">
    <property type="entry name" value="SDR_fam"/>
</dbReference>
<proteinExistence type="inferred from homology"/>
<comment type="caution">
    <text evidence="2">The sequence shown here is derived from an EMBL/GenBank/DDBJ whole genome shotgun (WGS) entry which is preliminary data.</text>
</comment>
<dbReference type="AlphaFoldDB" id="A0A8H2ZMM9"/>
<dbReference type="GO" id="GO:0016491">
    <property type="term" value="F:oxidoreductase activity"/>
    <property type="evidence" value="ECO:0007669"/>
    <property type="project" value="TreeGrafter"/>
</dbReference>
<dbReference type="PANTHER" id="PTHR43544">
    <property type="entry name" value="SHORT-CHAIN DEHYDROGENASE/REDUCTASE"/>
    <property type="match status" value="1"/>
</dbReference>
<comment type="similarity">
    <text evidence="1">Belongs to the short-chain dehydrogenases/reductases (SDR) family.</text>
</comment>
<dbReference type="Pfam" id="PF00106">
    <property type="entry name" value="adh_short"/>
    <property type="match status" value="1"/>
</dbReference>
<keyword evidence="3" id="KW-1185">Reference proteome</keyword>
<sequence>MLNTEESCQNFIMNQSPFRIAQQIRQDQELCQTQGLPSPLALYLPKVKSPLGEKIAKELYPKNAPARYSYTIGAALYTGIVQGIQAYLHQMSPQPRHGSLPNVIEDIPEVVPSVEDIETTLKVLGYFVKTSEDIGINGQTPLKDVVQVLNQRLREPFSTEEKNVAKRIRDRRRCYICHFLITIAHPHYPALCKSCGGFNLASSDLSLPDALNLEGKTALVTGGRINLGFHTALRLLRCGAKVIVSSRYPRDACVKYLAEKDSEKWRKRLRIIGADFRAANDVFHLVVGIRQILRDWSTENTVKLDILINNAAQTWTDSIKQERRAIELESQLRLEDNHFNNLLLDTNYSPRVRGGVQSLNLLAFDTEQKRLNDMFPEEAGTIGRTESAKSISAMAEEPKTSWVQNLYEIPYEDVISAHSVNTFVPLILVRELLPLMGSPLPHPNTNNHPSKPLAHIINVSAREGVFEVTPTNRHKNGYHVHTNLTKAALNMLTETEAAVAWRDRKVAMNSVDPGYLSAAKEVIENREKNGGWDGCPIGWEDGAARVLWSVAVGESGKGAVWGRFLKDFGRGEGEDTIAR</sequence>
<dbReference type="Proteomes" id="UP000624404">
    <property type="component" value="Unassembled WGS sequence"/>
</dbReference>
<dbReference type="InterPro" id="IPR051468">
    <property type="entry name" value="Fungal_SecMetab_SDRs"/>
</dbReference>
<dbReference type="EMBL" id="CAJHIA010000007">
    <property type="protein sequence ID" value="CAD6442046.1"/>
    <property type="molecule type" value="Genomic_DNA"/>
</dbReference>
<dbReference type="PANTHER" id="PTHR43544:SF2">
    <property type="entry name" value="OXIDOREDUCTASE"/>
    <property type="match status" value="1"/>
</dbReference>
<dbReference type="OrthoDB" id="191139at2759"/>
<reference evidence="2" key="1">
    <citation type="submission" date="2020-10" db="EMBL/GenBank/DDBJ databases">
        <authorList>
            <person name="Kusch S."/>
        </authorList>
    </citation>
    <scope>NUCLEOTIDE SEQUENCE</scope>
    <source>
        <strain evidence="2">SwB9</strain>
    </source>
</reference>
<accession>A0A8H2ZMM9</accession>
<name>A0A8H2ZMM9_9HELO</name>
<dbReference type="Gene3D" id="3.40.50.720">
    <property type="entry name" value="NAD(P)-binding Rossmann-like Domain"/>
    <property type="match status" value="1"/>
</dbReference>